<evidence type="ECO:0000313" key="2">
    <source>
        <dbReference type="EMBL" id="CAG7823725.1"/>
    </source>
</evidence>
<comment type="caution">
    <text evidence="2">The sequence shown here is derived from an EMBL/GenBank/DDBJ whole genome shotgun (WGS) entry which is preliminary data.</text>
</comment>
<organism evidence="2 3">
    <name type="scientific">Allacma fusca</name>
    <dbReference type="NCBI Taxonomy" id="39272"/>
    <lineage>
        <taxon>Eukaryota</taxon>
        <taxon>Metazoa</taxon>
        <taxon>Ecdysozoa</taxon>
        <taxon>Arthropoda</taxon>
        <taxon>Hexapoda</taxon>
        <taxon>Collembola</taxon>
        <taxon>Symphypleona</taxon>
        <taxon>Sminthuridae</taxon>
        <taxon>Allacma</taxon>
    </lineage>
</organism>
<sequence length="201" mass="22925">MDEIKIINVQKEGYIPENNLYSAVPSGVPQRCLRLLGWQYLPNKWGRSVWIYRIKTTICYESWVRRSWNNLTGQNLGNFPTQLHASKTTPTFQQQNHQPPAPNLNHVNLVKQCMNVPYWNGDNENGYNRGPITPLQPTDPEAFHQYFQQNQQSQQSQLNPSKGVYVKVGAREEKPVVFANGGYPENEGQGDVQGAGRRNLG</sequence>
<dbReference type="Proteomes" id="UP000708208">
    <property type="component" value="Unassembled WGS sequence"/>
</dbReference>
<evidence type="ECO:0000313" key="3">
    <source>
        <dbReference type="Proteomes" id="UP000708208"/>
    </source>
</evidence>
<feature type="region of interest" description="Disordered" evidence="1">
    <location>
        <begin position="178"/>
        <end position="201"/>
    </location>
</feature>
<name>A0A8J2PVY2_9HEXA</name>
<protein>
    <submittedName>
        <fullName evidence="2">Uncharacterized protein</fullName>
    </submittedName>
</protein>
<accession>A0A8J2PVY2</accession>
<evidence type="ECO:0000256" key="1">
    <source>
        <dbReference type="SAM" id="MobiDB-lite"/>
    </source>
</evidence>
<reference evidence="2" key="1">
    <citation type="submission" date="2021-06" db="EMBL/GenBank/DDBJ databases">
        <authorList>
            <person name="Hodson N. C."/>
            <person name="Mongue J. A."/>
            <person name="Jaron S. K."/>
        </authorList>
    </citation>
    <scope>NUCLEOTIDE SEQUENCE</scope>
</reference>
<dbReference type="AlphaFoldDB" id="A0A8J2PVY2"/>
<proteinExistence type="predicted"/>
<keyword evidence="3" id="KW-1185">Reference proteome</keyword>
<dbReference type="EMBL" id="CAJVCH010530377">
    <property type="protein sequence ID" value="CAG7823725.1"/>
    <property type="molecule type" value="Genomic_DNA"/>
</dbReference>
<gene>
    <name evidence="2" type="ORF">AFUS01_LOCUS33926</name>
</gene>